<evidence type="ECO:0000256" key="5">
    <source>
        <dbReference type="ARBA" id="ARBA00023136"/>
    </source>
</evidence>
<dbReference type="GO" id="GO:0030971">
    <property type="term" value="F:receptor tyrosine kinase binding"/>
    <property type="evidence" value="ECO:0007669"/>
    <property type="project" value="Ensembl"/>
</dbReference>
<comment type="subcellular location">
    <subcellularLocation>
        <location evidence="1">Cell membrane</location>
    </subcellularLocation>
</comment>
<keyword evidence="5 8" id="KW-0472">Membrane</keyword>
<dbReference type="GO" id="GO:0015629">
    <property type="term" value="C:actin cytoskeleton"/>
    <property type="evidence" value="ECO:0007669"/>
    <property type="project" value="Ensembl"/>
</dbReference>
<dbReference type="Pfam" id="PF02351">
    <property type="entry name" value="GDNF"/>
    <property type="match status" value="1"/>
</dbReference>
<keyword evidence="12" id="KW-1185">Reference proteome</keyword>
<keyword evidence="4 9" id="KW-0732">Signal</keyword>
<comment type="similarity">
    <text evidence="2">Belongs to the GDNFR family.</text>
</comment>
<dbReference type="GO" id="GO:0032099">
    <property type="term" value="P:negative regulation of appetite"/>
    <property type="evidence" value="ECO:0007669"/>
    <property type="project" value="Ensembl"/>
</dbReference>
<dbReference type="GO" id="GO:1901558">
    <property type="term" value="P:response to metformin"/>
    <property type="evidence" value="ECO:0007669"/>
    <property type="project" value="Ensembl"/>
</dbReference>
<dbReference type="Proteomes" id="UP000694398">
    <property type="component" value="Unassembled WGS sequence"/>
</dbReference>
<evidence type="ECO:0000256" key="9">
    <source>
        <dbReference type="SAM" id="SignalP"/>
    </source>
</evidence>
<sequence length="325" mass="35991">MIVLIFLAMGLSSENKSTSHTQDCAYLRQQCQSDGTACEHAWRIVEDACGISGDSCKITNSSHCNLTIQCLVESNFQFKRCVYTDDLSCTVNKVFGIKCINKSDDIKEDKKFKQNLITPSHHGLAGVPSCLEATAACLGDAACNARLAAYLSACSVICFNDVACRRRYWTFQSKCWPHVAEKCHEDETCISTLSKQDITCSGSEDCRAAYIGILGTALQGQCTCRATTQTEESLCKIFQQLLHRKSCFNYPILSNVKGIPFYNRKHAKEITLTGFHSRVNGEVIYAVMCMTVTCGVLLLVMLKLRIPSQTRDPPRIQIPGGIIIH</sequence>
<evidence type="ECO:0000256" key="4">
    <source>
        <dbReference type="ARBA" id="ARBA00022729"/>
    </source>
</evidence>
<proteinExistence type="inferred from homology"/>
<dbReference type="GeneTree" id="ENSGT00730000111274"/>
<evidence type="ECO:0000313" key="11">
    <source>
        <dbReference type="Ensembl" id="ENSCLAP00000022656.1"/>
    </source>
</evidence>
<dbReference type="SMART" id="SM00907">
    <property type="entry name" value="GDNF"/>
    <property type="match status" value="1"/>
</dbReference>
<keyword evidence="8" id="KW-0812">Transmembrane</keyword>
<dbReference type="GO" id="GO:0005654">
    <property type="term" value="C:nucleoplasm"/>
    <property type="evidence" value="ECO:0007669"/>
    <property type="project" value="Ensembl"/>
</dbReference>
<feature type="transmembrane region" description="Helical" evidence="8">
    <location>
        <begin position="283"/>
        <end position="302"/>
    </location>
</feature>
<dbReference type="GO" id="GO:0043235">
    <property type="term" value="C:receptor complex"/>
    <property type="evidence" value="ECO:0007669"/>
    <property type="project" value="TreeGrafter"/>
</dbReference>
<dbReference type="GO" id="GO:2001240">
    <property type="term" value="P:negative regulation of extrinsic apoptotic signaling pathway in absence of ligand"/>
    <property type="evidence" value="ECO:0007669"/>
    <property type="project" value="Ensembl"/>
</dbReference>
<dbReference type="GO" id="GO:0009897">
    <property type="term" value="C:external side of plasma membrane"/>
    <property type="evidence" value="ECO:0007669"/>
    <property type="project" value="TreeGrafter"/>
</dbReference>
<organism evidence="11 12">
    <name type="scientific">Chinchilla lanigera</name>
    <name type="common">Long-tailed chinchilla</name>
    <name type="synonym">Chinchilla villidera</name>
    <dbReference type="NCBI Taxonomy" id="34839"/>
    <lineage>
        <taxon>Eukaryota</taxon>
        <taxon>Metazoa</taxon>
        <taxon>Chordata</taxon>
        <taxon>Craniata</taxon>
        <taxon>Vertebrata</taxon>
        <taxon>Euteleostomi</taxon>
        <taxon>Mammalia</taxon>
        <taxon>Eutheria</taxon>
        <taxon>Euarchontoglires</taxon>
        <taxon>Glires</taxon>
        <taxon>Rodentia</taxon>
        <taxon>Hystricomorpha</taxon>
        <taxon>Chinchillidae</taxon>
        <taxon>Chinchilla</taxon>
    </lineage>
</organism>
<dbReference type="GO" id="GO:0043524">
    <property type="term" value="P:negative regulation of neuron apoptotic process"/>
    <property type="evidence" value="ECO:0007669"/>
    <property type="project" value="Ensembl"/>
</dbReference>
<dbReference type="InterPro" id="IPR003438">
    <property type="entry name" value="GDNF_rcpt"/>
</dbReference>
<gene>
    <name evidence="11" type="primary">GFRAL</name>
</gene>
<reference evidence="11" key="2">
    <citation type="submission" date="2025-09" db="UniProtKB">
        <authorList>
            <consortium name="Ensembl"/>
        </authorList>
    </citation>
    <scope>IDENTIFICATION</scope>
</reference>
<dbReference type="SUPFAM" id="SSF110035">
    <property type="entry name" value="GDNF receptor-like"/>
    <property type="match status" value="2"/>
</dbReference>
<evidence type="ECO:0000256" key="7">
    <source>
        <dbReference type="ARBA" id="ARBA00023180"/>
    </source>
</evidence>
<protein>
    <submittedName>
        <fullName evidence="11">GDNF family receptor alpha like</fullName>
    </submittedName>
</protein>
<keyword evidence="7" id="KW-0325">Glycoprotein</keyword>
<dbReference type="GO" id="GO:0016167">
    <property type="term" value="F:glial cell-derived neurotrophic factor receptor activity"/>
    <property type="evidence" value="ECO:0007669"/>
    <property type="project" value="Ensembl"/>
</dbReference>
<reference evidence="11" key="1">
    <citation type="submission" date="2025-08" db="UniProtKB">
        <authorList>
            <consortium name="Ensembl"/>
        </authorList>
    </citation>
    <scope>IDENTIFICATION</scope>
</reference>
<evidence type="ECO:0000259" key="10">
    <source>
        <dbReference type="SMART" id="SM00907"/>
    </source>
</evidence>
<dbReference type="PANTHER" id="PTHR10269:SF1">
    <property type="entry name" value="GDNF FAMILY RECEPTOR ALPHA-LIKE"/>
    <property type="match status" value="1"/>
</dbReference>
<dbReference type="InterPro" id="IPR037193">
    <property type="entry name" value="GDNF_alpha"/>
</dbReference>
<name>A0A8C2W5S6_CHILA</name>
<dbReference type="InterPro" id="IPR016017">
    <property type="entry name" value="GDNF/GAS1"/>
</dbReference>
<dbReference type="OMA" id="TINCTYL"/>
<dbReference type="GO" id="GO:0043410">
    <property type="term" value="P:positive regulation of MAPK cascade"/>
    <property type="evidence" value="ECO:0007669"/>
    <property type="project" value="Ensembl"/>
</dbReference>
<feature type="domain" description="GDNF/GAS1" evidence="10">
    <location>
        <begin position="130"/>
        <end position="247"/>
    </location>
</feature>
<accession>A0A8C2W5S6</accession>
<dbReference type="PANTHER" id="PTHR10269">
    <property type="entry name" value="GDNF RECEPTOR ALPHA"/>
    <property type="match status" value="1"/>
</dbReference>
<dbReference type="GO" id="GO:0002023">
    <property type="term" value="P:reduction of food intake in response to dietary excess"/>
    <property type="evidence" value="ECO:0007669"/>
    <property type="project" value="Ensembl"/>
</dbReference>
<keyword evidence="3" id="KW-1003">Cell membrane</keyword>
<evidence type="ECO:0000256" key="3">
    <source>
        <dbReference type="ARBA" id="ARBA00022475"/>
    </source>
</evidence>
<feature type="chain" id="PRO_5034854104" evidence="9">
    <location>
        <begin position="20"/>
        <end position="325"/>
    </location>
</feature>
<keyword evidence="6" id="KW-0675">Receptor</keyword>
<dbReference type="AlphaFoldDB" id="A0A8C2W5S6"/>
<evidence type="ECO:0000256" key="1">
    <source>
        <dbReference type="ARBA" id="ARBA00004236"/>
    </source>
</evidence>
<evidence type="ECO:0000256" key="6">
    <source>
        <dbReference type="ARBA" id="ARBA00023170"/>
    </source>
</evidence>
<evidence type="ECO:0000256" key="8">
    <source>
        <dbReference type="SAM" id="Phobius"/>
    </source>
</evidence>
<dbReference type="GO" id="GO:0007399">
    <property type="term" value="P:nervous system development"/>
    <property type="evidence" value="ECO:0007669"/>
    <property type="project" value="TreeGrafter"/>
</dbReference>
<dbReference type="Ensembl" id="ENSCLAT00000022864.1">
    <property type="protein sequence ID" value="ENSCLAP00000022656.1"/>
    <property type="gene ID" value="ENSCLAG00000015534.1"/>
</dbReference>
<dbReference type="GO" id="GO:0005925">
    <property type="term" value="C:focal adhesion"/>
    <property type="evidence" value="ECO:0007669"/>
    <property type="project" value="Ensembl"/>
</dbReference>
<feature type="signal peptide" evidence="9">
    <location>
        <begin position="1"/>
        <end position="19"/>
    </location>
</feature>
<dbReference type="GO" id="GO:0031098">
    <property type="term" value="P:stress-activated protein kinase signaling cascade"/>
    <property type="evidence" value="ECO:0007669"/>
    <property type="project" value="Ensembl"/>
</dbReference>
<dbReference type="GO" id="GO:0051897">
    <property type="term" value="P:positive regulation of phosphatidylinositol 3-kinase/protein kinase B signal transduction"/>
    <property type="evidence" value="ECO:0007669"/>
    <property type="project" value="Ensembl"/>
</dbReference>
<dbReference type="GO" id="GO:0160144">
    <property type="term" value="P:GDF15-GFRAL signaling pathway"/>
    <property type="evidence" value="ECO:0007669"/>
    <property type="project" value="Ensembl"/>
</dbReference>
<evidence type="ECO:0000313" key="12">
    <source>
        <dbReference type="Proteomes" id="UP000694398"/>
    </source>
</evidence>
<keyword evidence="8" id="KW-1133">Transmembrane helix</keyword>
<evidence type="ECO:0000256" key="2">
    <source>
        <dbReference type="ARBA" id="ARBA00005961"/>
    </source>
</evidence>